<evidence type="ECO:0000313" key="3">
    <source>
        <dbReference type="Proteomes" id="UP000682843"/>
    </source>
</evidence>
<accession>A0ABX8A7L8</accession>
<keyword evidence="2" id="KW-0378">Hydrolase</keyword>
<dbReference type="Gene3D" id="3.40.50.1820">
    <property type="entry name" value="alpha/beta hydrolase"/>
    <property type="match status" value="1"/>
</dbReference>
<dbReference type="InterPro" id="IPR000073">
    <property type="entry name" value="AB_hydrolase_1"/>
</dbReference>
<dbReference type="Proteomes" id="UP000682843">
    <property type="component" value="Chromosome"/>
</dbReference>
<dbReference type="InterPro" id="IPR008220">
    <property type="entry name" value="HAT_MetX-like"/>
</dbReference>
<dbReference type="EMBL" id="CP036498">
    <property type="protein sequence ID" value="QUS39734.1"/>
    <property type="molecule type" value="Genomic_DNA"/>
</dbReference>
<dbReference type="PANTHER" id="PTHR32268:SF15">
    <property type="entry name" value="HOMOSERINE ACETYLTRANSFERASE FAMILY PROTEIN (AFU_ORTHOLOGUE AFUA_1G15350)"/>
    <property type="match status" value="1"/>
</dbReference>
<keyword evidence="3" id="KW-1185">Reference proteome</keyword>
<proteinExistence type="predicted"/>
<dbReference type="NCBIfam" id="NF005757">
    <property type="entry name" value="PRK07581.1"/>
    <property type="match status" value="1"/>
</dbReference>
<evidence type="ECO:0000259" key="1">
    <source>
        <dbReference type="Pfam" id="PF00561"/>
    </source>
</evidence>
<protein>
    <submittedName>
        <fullName evidence="2">Alpha/beta fold hydrolase</fullName>
    </submittedName>
</protein>
<dbReference type="RefSeq" id="WP_211913281.1">
    <property type="nucleotide sequence ID" value="NZ_CP036498.1"/>
</dbReference>
<dbReference type="InterPro" id="IPR029058">
    <property type="entry name" value="AB_hydrolase_fold"/>
</dbReference>
<organism evidence="2 3">
    <name type="scientific">Tardiphaga alba</name>
    <dbReference type="NCBI Taxonomy" id="340268"/>
    <lineage>
        <taxon>Bacteria</taxon>
        <taxon>Pseudomonadati</taxon>
        <taxon>Pseudomonadota</taxon>
        <taxon>Alphaproteobacteria</taxon>
        <taxon>Hyphomicrobiales</taxon>
        <taxon>Nitrobacteraceae</taxon>
        <taxon>Tardiphaga</taxon>
    </lineage>
</organism>
<gene>
    <name evidence="2" type="ORF">RPMA_13450</name>
</gene>
<name>A0ABX8A7L8_9BRAD</name>
<dbReference type="PANTHER" id="PTHR32268">
    <property type="entry name" value="HOMOSERINE O-ACETYLTRANSFERASE"/>
    <property type="match status" value="1"/>
</dbReference>
<dbReference type="SUPFAM" id="SSF53474">
    <property type="entry name" value="alpha/beta-Hydrolases"/>
    <property type="match status" value="1"/>
</dbReference>
<dbReference type="GO" id="GO:0016787">
    <property type="term" value="F:hydrolase activity"/>
    <property type="evidence" value="ECO:0007669"/>
    <property type="project" value="UniProtKB-KW"/>
</dbReference>
<dbReference type="PIRSF" id="PIRSF000443">
    <property type="entry name" value="Homoser_Ac_trans"/>
    <property type="match status" value="1"/>
</dbReference>
<evidence type="ECO:0000313" key="2">
    <source>
        <dbReference type="EMBL" id="QUS39734.1"/>
    </source>
</evidence>
<sequence>MSVSPDYDIFDAGDVTLQSGTIFPGLKLAYKTYGKLNADKSNAILYPTSFSAQHVDIDWLIEPGAALDPERYFIIIPNLFGNGLSSSPSNTPQTAADYPNISYHDAIAVQRRLITERFGIARLAMVYGWSMGGMQAYHWAARYPDMVERAAVVCGSARCSPFNTVFLESVRAAITADPAFSNGRFTSRPAAGLRAMGRVYAGWAMSHGFYRDELWRDGGFTSLEDYLSRSWDLAFAHRDANNILAQLWTWQNGDISNCAEFGGDFKKAMAAIKARVLLMPGATDNYFQIGDNEAELPLLTNARSAELCPIPSLHGHRAGNPIKITEDKAFLNAKIKAFLDS</sequence>
<feature type="domain" description="AB hydrolase-1" evidence="1">
    <location>
        <begin position="66"/>
        <end position="180"/>
    </location>
</feature>
<reference evidence="2 3" key="1">
    <citation type="submission" date="2019-02" db="EMBL/GenBank/DDBJ databases">
        <title>Emended description of the genus Rhodopseudomonas and description of Rhodopseudomonas albus sp. nov., a non-phototrophic, heavy-metal-tolerant bacterium isolated from garden soil.</title>
        <authorList>
            <person name="Bao Z."/>
            <person name="Cao W.W."/>
            <person name="Sato Y."/>
            <person name="Nishizawa T."/>
            <person name="Zhao J."/>
            <person name="Guo Y."/>
            <person name="Ohta H."/>
        </authorList>
    </citation>
    <scope>NUCLEOTIDE SEQUENCE [LARGE SCALE GENOMIC DNA]</scope>
    <source>
        <strain evidence="2 3">SK50-23</strain>
    </source>
</reference>
<dbReference type="Pfam" id="PF00561">
    <property type="entry name" value="Abhydrolase_1"/>
    <property type="match status" value="1"/>
</dbReference>